<dbReference type="GO" id="GO:0008955">
    <property type="term" value="F:peptidoglycan glycosyltransferase activity"/>
    <property type="evidence" value="ECO:0007669"/>
    <property type="project" value="UniProtKB-EC"/>
</dbReference>
<protein>
    <recommendedName>
        <fullName evidence="7">peptidoglycan glycosyltransferase</fullName>
        <ecNumber evidence="7">2.4.99.28</ecNumber>
    </recommendedName>
</protein>
<evidence type="ECO:0000256" key="1">
    <source>
        <dbReference type="ARBA" id="ARBA00004752"/>
    </source>
</evidence>
<keyword evidence="4" id="KW-0328">Glycosyltransferase</keyword>
<dbReference type="EMBL" id="OJIN01000230">
    <property type="protein sequence ID" value="SPD76166.1"/>
    <property type="molecule type" value="Genomic_DNA"/>
</dbReference>
<dbReference type="GO" id="GO:0030288">
    <property type="term" value="C:outer membrane-bounded periplasmic space"/>
    <property type="evidence" value="ECO:0007669"/>
    <property type="project" value="TreeGrafter"/>
</dbReference>
<keyword evidence="9" id="KW-0812">Transmembrane</keyword>
<dbReference type="InterPro" id="IPR001264">
    <property type="entry name" value="Glyco_trans_51"/>
</dbReference>
<evidence type="ECO:0000256" key="8">
    <source>
        <dbReference type="ARBA" id="ARBA00049902"/>
    </source>
</evidence>
<dbReference type="InterPro" id="IPR023346">
    <property type="entry name" value="Lysozyme-like_dom_sf"/>
</dbReference>
<dbReference type="GO" id="GO:0006508">
    <property type="term" value="P:proteolysis"/>
    <property type="evidence" value="ECO:0007669"/>
    <property type="project" value="UniProtKB-KW"/>
</dbReference>
<dbReference type="SUPFAM" id="SSF56601">
    <property type="entry name" value="beta-lactamase/transpeptidase-like"/>
    <property type="match status" value="2"/>
</dbReference>
<keyword evidence="9" id="KW-0472">Membrane</keyword>
<comment type="pathway">
    <text evidence="1">Cell wall biogenesis; peptidoglycan biosynthesis.</text>
</comment>
<dbReference type="InterPro" id="IPR036950">
    <property type="entry name" value="PBP_transglycosylase"/>
</dbReference>
<dbReference type="InterPro" id="IPR012338">
    <property type="entry name" value="Beta-lactam/transpept-like"/>
</dbReference>
<dbReference type="EC" id="2.4.99.28" evidence="7"/>
<keyword evidence="9" id="KW-1133">Transmembrane helix</keyword>
<dbReference type="SUPFAM" id="SSF53955">
    <property type="entry name" value="Lysozyme-like"/>
    <property type="match status" value="1"/>
</dbReference>
<evidence type="ECO:0000256" key="3">
    <source>
        <dbReference type="ARBA" id="ARBA00022670"/>
    </source>
</evidence>
<accession>A0A445N3B4</accession>
<keyword evidence="5" id="KW-0808">Transferase</keyword>
<dbReference type="InterPro" id="IPR050396">
    <property type="entry name" value="Glycosyltr_51/Transpeptidase"/>
</dbReference>
<keyword evidence="6" id="KW-0511">Multifunctional enzyme</keyword>
<dbReference type="Pfam" id="PF00912">
    <property type="entry name" value="Transgly"/>
    <property type="match status" value="1"/>
</dbReference>
<name>A0A445N3B4_9BACT</name>
<evidence type="ECO:0000313" key="11">
    <source>
        <dbReference type="EMBL" id="SPD76166.1"/>
    </source>
</evidence>
<evidence type="ECO:0000256" key="7">
    <source>
        <dbReference type="ARBA" id="ARBA00044770"/>
    </source>
</evidence>
<dbReference type="PANTHER" id="PTHR32282:SF24">
    <property type="entry name" value="GLYCOSYL TRANSFERASE FAMILY 51 DOMAIN-CONTAINING PROTEIN"/>
    <property type="match status" value="1"/>
</dbReference>
<gene>
    <name evidence="11" type="ORF">PITCH_A840052</name>
</gene>
<organism evidence="11">
    <name type="scientific">uncultured Desulfobacterium sp</name>
    <dbReference type="NCBI Taxonomy" id="201089"/>
    <lineage>
        <taxon>Bacteria</taxon>
        <taxon>Pseudomonadati</taxon>
        <taxon>Thermodesulfobacteriota</taxon>
        <taxon>Desulfobacteria</taxon>
        <taxon>Desulfobacterales</taxon>
        <taxon>Desulfobacteriaceae</taxon>
        <taxon>Desulfobacterium</taxon>
        <taxon>environmental samples</taxon>
    </lineage>
</organism>
<evidence type="ECO:0000259" key="10">
    <source>
        <dbReference type="Pfam" id="PF00912"/>
    </source>
</evidence>
<evidence type="ECO:0000256" key="5">
    <source>
        <dbReference type="ARBA" id="ARBA00022679"/>
    </source>
</evidence>
<keyword evidence="3" id="KW-0378">Hydrolase</keyword>
<keyword evidence="3" id="KW-0645">Protease</keyword>
<dbReference type="AlphaFoldDB" id="A0A445N3B4"/>
<evidence type="ECO:0000256" key="9">
    <source>
        <dbReference type="SAM" id="Phobius"/>
    </source>
</evidence>
<dbReference type="GO" id="GO:0009252">
    <property type="term" value="P:peptidoglycan biosynthetic process"/>
    <property type="evidence" value="ECO:0007669"/>
    <property type="project" value="TreeGrafter"/>
</dbReference>
<feature type="domain" description="Glycosyl transferase family 51" evidence="10">
    <location>
        <begin position="140"/>
        <end position="294"/>
    </location>
</feature>
<dbReference type="GO" id="GO:0004180">
    <property type="term" value="F:carboxypeptidase activity"/>
    <property type="evidence" value="ECO:0007669"/>
    <property type="project" value="UniProtKB-KW"/>
</dbReference>
<reference evidence="11" key="1">
    <citation type="submission" date="2018-01" db="EMBL/GenBank/DDBJ databases">
        <authorList>
            <person name="Regsiter A."/>
            <person name="William W."/>
        </authorList>
    </citation>
    <scope>NUCLEOTIDE SEQUENCE</scope>
    <source>
        <strain evidence="11">TRIP AH-1</strain>
    </source>
</reference>
<comment type="catalytic activity">
    <reaction evidence="8">
        <text>[GlcNAc-(1-&gt;4)-Mur2Ac(oyl-L-Ala-gamma-D-Glu-L-Lys-D-Ala-D-Ala)](n)-di-trans,octa-cis-undecaprenyl diphosphate + beta-D-GlcNAc-(1-&gt;4)-Mur2Ac(oyl-L-Ala-gamma-D-Glu-L-Lys-D-Ala-D-Ala)-di-trans,octa-cis-undecaprenyl diphosphate = [GlcNAc-(1-&gt;4)-Mur2Ac(oyl-L-Ala-gamma-D-Glu-L-Lys-D-Ala-D-Ala)](n+1)-di-trans,octa-cis-undecaprenyl diphosphate + di-trans,octa-cis-undecaprenyl diphosphate + H(+)</text>
        <dbReference type="Rhea" id="RHEA:23708"/>
        <dbReference type="Rhea" id="RHEA-COMP:9602"/>
        <dbReference type="Rhea" id="RHEA-COMP:9603"/>
        <dbReference type="ChEBI" id="CHEBI:15378"/>
        <dbReference type="ChEBI" id="CHEBI:58405"/>
        <dbReference type="ChEBI" id="CHEBI:60033"/>
        <dbReference type="ChEBI" id="CHEBI:78435"/>
        <dbReference type="EC" id="2.4.99.28"/>
    </reaction>
</comment>
<dbReference type="Gene3D" id="3.40.710.10">
    <property type="entry name" value="DD-peptidase/beta-lactamase superfamily"/>
    <property type="match status" value="1"/>
</dbReference>
<keyword evidence="2 11" id="KW-0121">Carboxypeptidase</keyword>
<evidence type="ECO:0000256" key="4">
    <source>
        <dbReference type="ARBA" id="ARBA00022676"/>
    </source>
</evidence>
<sequence>MKRNRAYHLRRFFLHLLVMTPLYMILLGLIFFVVGNEIKTSKLQAKIFTRIASKLTYRNEAGKSNSICFPAAGPFDLRMGYSQIPEWVSMLEKRYEVKLQARFSPLLLELTQWGLFPPYHEKTQVGLNVSDCSGEKIFEASYPQRVYKSFDSIPSHVVNALLYIENRELLDNRYPWKNPAVDWGRLGRSVIDLGLSIVDEGHKKIGGSTLATQLEKYRHSPEGVTGSVVEKLRQMVSASLRSYMDGPWTLNTRKRIVLDYINSIPLAAAAGYGEVNGLGDGLWAWFGADFDEVNSLLGAGKENIGSGDLGKTALAYRQMLSLFLAHRRPSAYLITERSSLHELADSYLKLMADDGFISTELRDAALQVRPVFRKDRQFNYPSSSNRWKAVNLLRTKLLSTLDVPNFYMLDRLDLSTQSTIRMDIQEEVTEVFKNLKRPDVAYAAGLRSHYLLETGDPSNLIYSFSLYESGKSANYLRVQTNNYDGPFNIDESMKLDLGSTAKFRTLVNYLEIIADLHNRYSEVSRAVLDIQTDLIRKDGDRLTLWALEYLSNSPDKGLRPMLEAAVDRTYSASPAESFFTAGGLHTFHNFHKTDDTRIMTVREAFRNSVNLVFIRLMRDIANHYMFQAVGLNPAHLEFMEEAERRQYLMKFADREGKTFLNRFYQKYANKKPEEAFDRLVSGIQNNPARLAAVYRFVKSSDGIEKFSDFITDRLPNSTLSPETLYHLYEKYGPDSFSLADRGYIARIHPLELWVVRYKYSHPDAGLTEFIGASAKERQEVYKWLFKTRYKGAQIRRIRTILELESFQVIHKEWKKLGYPFDFLVPSYATSIGSSADRPHALADLIGIIVNDGVKYPVIRFERLHFAKDTPYETILEPDPSSGERVLPAEVAKVVKGLLLDVVQAGTARRVANVLLDNDGKAIDVGGKTGTGDNRYKTFGAGAQLIGSKVVSRTAVFVFLIGDRFYGVLTAYVAGEEAERYSFTSALPVQVLKILWPKIKPLITG</sequence>
<feature type="transmembrane region" description="Helical" evidence="9">
    <location>
        <begin position="12"/>
        <end position="34"/>
    </location>
</feature>
<dbReference type="PANTHER" id="PTHR32282">
    <property type="entry name" value="BINDING PROTEIN TRANSPEPTIDASE, PUTATIVE-RELATED"/>
    <property type="match status" value="1"/>
</dbReference>
<dbReference type="Gene3D" id="1.10.3810.10">
    <property type="entry name" value="Biosynthetic peptidoglycan transglycosylase-like"/>
    <property type="match status" value="1"/>
</dbReference>
<evidence type="ECO:0000256" key="2">
    <source>
        <dbReference type="ARBA" id="ARBA00022645"/>
    </source>
</evidence>
<evidence type="ECO:0000256" key="6">
    <source>
        <dbReference type="ARBA" id="ARBA00023268"/>
    </source>
</evidence>
<proteinExistence type="predicted"/>